<organism evidence="3 4">
    <name type="scientific">Desulfomonile tiedjei (strain ATCC 49306 / DSM 6799 / DCB-1)</name>
    <dbReference type="NCBI Taxonomy" id="706587"/>
    <lineage>
        <taxon>Bacteria</taxon>
        <taxon>Pseudomonadati</taxon>
        <taxon>Thermodesulfobacteriota</taxon>
        <taxon>Desulfomonilia</taxon>
        <taxon>Desulfomonilales</taxon>
        <taxon>Desulfomonilaceae</taxon>
        <taxon>Desulfomonile</taxon>
    </lineage>
</organism>
<dbReference type="EMBL" id="CP003360">
    <property type="protein sequence ID" value="AFM25629.1"/>
    <property type="molecule type" value="Genomic_DNA"/>
</dbReference>
<gene>
    <name evidence="3" type="ordered locus">Desti_2960</name>
</gene>
<dbReference type="InterPro" id="IPR035901">
    <property type="entry name" value="GIY-YIG_endonuc_sf"/>
</dbReference>
<comment type="similarity">
    <text evidence="1">Belongs to the UPF0213 family.</text>
</comment>
<dbReference type="STRING" id="706587.Desti_2960"/>
<dbReference type="HOGENOM" id="CLU_135650_3_1_7"/>
<dbReference type="InterPro" id="IPR050190">
    <property type="entry name" value="UPF0213_domain"/>
</dbReference>
<protein>
    <submittedName>
        <fullName evidence="3">Putative endonuclease containing a URI domain</fullName>
    </submittedName>
</protein>
<dbReference type="CDD" id="cd10448">
    <property type="entry name" value="GIY-YIG_unchar_3"/>
    <property type="match status" value="1"/>
</dbReference>
<proteinExistence type="inferred from homology"/>
<keyword evidence="3" id="KW-0540">Nuclease</keyword>
<dbReference type="Proteomes" id="UP000006055">
    <property type="component" value="Chromosome"/>
</dbReference>
<dbReference type="PROSITE" id="PS50164">
    <property type="entry name" value="GIY_YIG"/>
    <property type="match status" value="1"/>
</dbReference>
<evidence type="ECO:0000313" key="3">
    <source>
        <dbReference type="EMBL" id="AFM25629.1"/>
    </source>
</evidence>
<dbReference type="AlphaFoldDB" id="I4C7T8"/>
<dbReference type="OrthoDB" id="9807770at2"/>
<accession>I4C7T8</accession>
<dbReference type="Pfam" id="PF01541">
    <property type="entry name" value="GIY-YIG"/>
    <property type="match status" value="1"/>
</dbReference>
<keyword evidence="3" id="KW-0255">Endonuclease</keyword>
<dbReference type="PANTHER" id="PTHR34477">
    <property type="entry name" value="UPF0213 PROTEIN YHBQ"/>
    <property type="match status" value="1"/>
</dbReference>
<dbReference type="RefSeq" id="WP_014810766.1">
    <property type="nucleotide sequence ID" value="NC_018025.1"/>
</dbReference>
<dbReference type="SUPFAM" id="SSF82771">
    <property type="entry name" value="GIY-YIG endonuclease"/>
    <property type="match status" value="1"/>
</dbReference>
<dbReference type="PANTHER" id="PTHR34477:SF5">
    <property type="entry name" value="BSL5627 PROTEIN"/>
    <property type="match status" value="1"/>
</dbReference>
<dbReference type="InterPro" id="IPR000305">
    <property type="entry name" value="GIY-YIG_endonuc"/>
</dbReference>
<evidence type="ECO:0000256" key="1">
    <source>
        <dbReference type="ARBA" id="ARBA00007435"/>
    </source>
</evidence>
<dbReference type="PATRIC" id="fig|706587.4.peg.3365"/>
<feature type="domain" description="GIY-YIG" evidence="2">
    <location>
        <begin position="3"/>
        <end position="79"/>
    </location>
</feature>
<keyword evidence="4" id="KW-1185">Reference proteome</keyword>
<evidence type="ECO:0000313" key="4">
    <source>
        <dbReference type="Proteomes" id="UP000006055"/>
    </source>
</evidence>
<dbReference type="GO" id="GO:0004519">
    <property type="term" value="F:endonuclease activity"/>
    <property type="evidence" value="ECO:0007669"/>
    <property type="project" value="UniProtKB-KW"/>
</dbReference>
<reference evidence="4" key="1">
    <citation type="submission" date="2012-06" db="EMBL/GenBank/DDBJ databases">
        <title>Complete sequence of chromosome of Desulfomonile tiedjei DSM 6799.</title>
        <authorList>
            <person name="Lucas S."/>
            <person name="Copeland A."/>
            <person name="Lapidus A."/>
            <person name="Glavina del Rio T."/>
            <person name="Dalin E."/>
            <person name="Tice H."/>
            <person name="Bruce D."/>
            <person name="Goodwin L."/>
            <person name="Pitluck S."/>
            <person name="Peters L."/>
            <person name="Ovchinnikova G."/>
            <person name="Zeytun A."/>
            <person name="Lu M."/>
            <person name="Kyrpides N."/>
            <person name="Mavromatis K."/>
            <person name="Ivanova N."/>
            <person name="Brettin T."/>
            <person name="Detter J.C."/>
            <person name="Han C."/>
            <person name="Larimer F."/>
            <person name="Land M."/>
            <person name="Hauser L."/>
            <person name="Markowitz V."/>
            <person name="Cheng J.-F."/>
            <person name="Hugenholtz P."/>
            <person name="Woyke T."/>
            <person name="Wu D."/>
            <person name="Spring S."/>
            <person name="Schroeder M."/>
            <person name="Brambilla E."/>
            <person name="Klenk H.-P."/>
            <person name="Eisen J.A."/>
        </authorList>
    </citation>
    <scope>NUCLEOTIDE SEQUENCE [LARGE SCALE GENOMIC DNA]</scope>
    <source>
        <strain evidence="4">ATCC 49306 / DSM 6799 / DCB-1</strain>
    </source>
</reference>
<sequence length="95" mass="11542">MQRQYCIYILTNRYNTVLYTGITRDLKKRVHQHREKLSKGFTKLYNIEKLVFYEFTDDVRAAIAREKQIKAGPRQKKIDLIEDMNPDWLDLYEEL</sequence>
<dbReference type="KEGG" id="dti:Desti_2960"/>
<dbReference type="eggNOG" id="COG2827">
    <property type="taxonomic scope" value="Bacteria"/>
</dbReference>
<evidence type="ECO:0000259" key="2">
    <source>
        <dbReference type="PROSITE" id="PS50164"/>
    </source>
</evidence>
<dbReference type="Gene3D" id="3.40.1440.10">
    <property type="entry name" value="GIY-YIG endonuclease"/>
    <property type="match status" value="1"/>
</dbReference>
<keyword evidence="3" id="KW-0378">Hydrolase</keyword>
<name>I4C7T8_DESTA</name>